<accession>A0AAW4XNG9</accession>
<gene>
    <name evidence="1" type="ORF">LQ384_26320</name>
</gene>
<dbReference type="Proteomes" id="UP001198630">
    <property type="component" value="Unassembled WGS sequence"/>
</dbReference>
<evidence type="ECO:0000313" key="2">
    <source>
        <dbReference type="Proteomes" id="UP001198630"/>
    </source>
</evidence>
<comment type="caution">
    <text evidence="1">The sequence shown here is derived from an EMBL/GenBank/DDBJ whole genome shotgun (WGS) entry which is preliminary data.</text>
</comment>
<reference evidence="1" key="1">
    <citation type="submission" date="2021-11" db="EMBL/GenBank/DDBJ databases">
        <title>Development of a sustainable strategy for remediation of hydrocarbon-contaminated territories based on the waste exchange concept.</title>
        <authorList>
            <person name="Elkin A."/>
        </authorList>
    </citation>
    <scope>NUCLEOTIDE SEQUENCE</scope>
    <source>
        <strain evidence="1">IEGM 757</strain>
    </source>
</reference>
<organism evidence="1 2">
    <name type="scientific">Rhodococcus rhodochrous</name>
    <dbReference type="NCBI Taxonomy" id="1829"/>
    <lineage>
        <taxon>Bacteria</taxon>
        <taxon>Bacillati</taxon>
        <taxon>Actinomycetota</taxon>
        <taxon>Actinomycetes</taxon>
        <taxon>Mycobacteriales</taxon>
        <taxon>Nocardiaceae</taxon>
        <taxon>Rhodococcus</taxon>
    </lineage>
</organism>
<sequence length="96" mass="9795">MKTGSKLLSSVCTTEVMVVKGADVELACGGVPMVDTRSDELGTVADGFDGGTVLGKRYTHEASGLQVLCVKPGAGRLSVNGEILAELAAKKLPSSD</sequence>
<protein>
    <submittedName>
        <fullName evidence="1">Uncharacterized protein</fullName>
    </submittedName>
</protein>
<dbReference type="AlphaFoldDB" id="A0AAW4XNG9"/>
<proteinExistence type="predicted"/>
<dbReference type="RefSeq" id="WP_230792584.1">
    <property type="nucleotide sequence ID" value="NZ_JAJNCO010000025.1"/>
</dbReference>
<name>A0AAW4XNG9_RHORH</name>
<evidence type="ECO:0000313" key="1">
    <source>
        <dbReference type="EMBL" id="MCD2114622.1"/>
    </source>
</evidence>
<dbReference type="EMBL" id="JAJNCO010000025">
    <property type="protein sequence ID" value="MCD2114622.1"/>
    <property type="molecule type" value="Genomic_DNA"/>
</dbReference>